<sequence length="246" mass="27983">KCIATLLILQITTKSHHTSYQAVEMLPSIQIRIEWLHLSVVILYTTGLLSASSEHIHWYFIPLCVFVTVQLIYSTWFLLDKDTYIQEQLELSWKIAYTEDSNTRSSLSDIQEQWQCQGFQNMFDRPAFINTNLDDAVLGPCYPILVKAFGPTVFIWGIGLWVVKLIQTIGLLACYGLYIHVNQTLGSDGTIVITEDMEDNRLIAFSDSDSDIDSVMYCDENEDDESTVIVSLPFNDEKNTFKSIGA</sequence>
<keyword evidence="1" id="KW-0812">Transmembrane</keyword>
<dbReference type="OrthoDB" id="2220953at2759"/>
<dbReference type="Proteomes" id="UP000603453">
    <property type="component" value="Unassembled WGS sequence"/>
</dbReference>
<organism evidence="2 3">
    <name type="scientific">Mucor saturninus</name>
    <dbReference type="NCBI Taxonomy" id="64648"/>
    <lineage>
        <taxon>Eukaryota</taxon>
        <taxon>Fungi</taxon>
        <taxon>Fungi incertae sedis</taxon>
        <taxon>Mucoromycota</taxon>
        <taxon>Mucoromycotina</taxon>
        <taxon>Mucoromycetes</taxon>
        <taxon>Mucorales</taxon>
        <taxon>Mucorineae</taxon>
        <taxon>Mucoraceae</taxon>
        <taxon>Mucor</taxon>
    </lineage>
</organism>
<comment type="caution">
    <text evidence="2">The sequence shown here is derived from an EMBL/GenBank/DDBJ whole genome shotgun (WGS) entry which is preliminary data.</text>
</comment>
<evidence type="ECO:0000256" key="1">
    <source>
        <dbReference type="SAM" id="Phobius"/>
    </source>
</evidence>
<keyword evidence="3" id="KW-1185">Reference proteome</keyword>
<name>A0A8H7UVS1_9FUNG</name>
<keyword evidence="1" id="KW-0472">Membrane</keyword>
<protein>
    <submittedName>
        <fullName evidence="2">Uncharacterized protein</fullName>
    </submittedName>
</protein>
<feature type="non-terminal residue" evidence="2">
    <location>
        <position position="1"/>
    </location>
</feature>
<dbReference type="EMBL" id="JAEPRD010000083">
    <property type="protein sequence ID" value="KAG2200451.1"/>
    <property type="molecule type" value="Genomic_DNA"/>
</dbReference>
<gene>
    <name evidence="2" type="ORF">INT47_011431</name>
</gene>
<feature type="transmembrane region" description="Helical" evidence="1">
    <location>
        <begin position="58"/>
        <end position="79"/>
    </location>
</feature>
<evidence type="ECO:0000313" key="3">
    <source>
        <dbReference type="Proteomes" id="UP000603453"/>
    </source>
</evidence>
<keyword evidence="1" id="KW-1133">Transmembrane helix</keyword>
<reference evidence="2" key="1">
    <citation type="submission" date="2020-12" db="EMBL/GenBank/DDBJ databases">
        <title>Metabolic potential, ecology and presence of endohyphal bacteria is reflected in genomic diversity of Mucoromycotina.</title>
        <authorList>
            <person name="Muszewska A."/>
            <person name="Okrasinska A."/>
            <person name="Steczkiewicz K."/>
            <person name="Drgas O."/>
            <person name="Orlowska M."/>
            <person name="Perlinska-Lenart U."/>
            <person name="Aleksandrzak-Piekarczyk T."/>
            <person name="Szatraj K."/>
            <person name="Zielenkiewicz U."/>
            <person name="Pilsyk S."/>
            <person name="Malc E."/>
            <person name="Mieczkowski P."/>
            <person name="Kruszewska J.S."/>
            <person name="Biernat P."/>
            <person name="Pawlowska J."/>
        </authorList>
    </citation>
    <scope>NUCLEOTIDE SEQUENCE</scope>
    <source>
        <strain evidence="2">WA0000017839</strain>
    </source>
</reference>
<accession>A0A8H7UVS1</accession>
<evidence type="ECO:0000313" key="2">
    <source>
        <dbReference type="EMBL" id="KAG2200451.1"/>
    </source>
</evidence>
<proteinExistence type="predicted"/>
<dbReference type="AlphaFoldDB" id="A0A8H7UVS1"/>
<feature type="transmembrane region" description="Helical" evidence="1">
    <location>
        <begin position="153"/>
        <end position="178"/>
    </location>
</feature>